<reference evidence="2" key="2">
    <citation type="journal article" date="2024" name="Plant">
        <title>Genomic evolution and insights into agronomic trait innovations of Sesamum species.</title>
        <authorList>
            <person name="Miao H."/>
            <person name="Wang L."/>
            <person name="Qu L."/>
            <person name="Liu H."/>
            <person name="Sun Y."/>
            <person name="Le M."/>
            <person name="Wang Q."/>
            <person name="Wei S."/>
            <person name="Zheng Y."/>
            <person name="Lin W."/>
            <person name="Duan Y."/>
            <person name="Cao H."/>
            <person name="Xiong S."/>
            <person name="Wang X."/>
            <person name="Wei L."/>
            <person name="Li C."/>
            <person name="Ma Q."/>
            <person name="Ju M."/>
            <person name="Zhao R."/>
            <person name="Li G."/>
            <person name="Mu C."/>
            <person name="Tian Q."/>
            <person name="Mei H."/>
            <person name="Zhang T."/>
            <person name="Gao T."/>
            <person name="Zhang H."/>
        </authorList>
    </citation>
    <scope>NUCLEOTIDE SEQUENCE</scope>
    <source>
        <strain evidence="2">K16</strain>
    </source>
</reference>
<dbReference type="AlphaFoldDB" id="A0AAE2BRE8"/>
<gene>
    <name evidence="2" type="ORF">Sango_1628800</name>
</gene>
<comment type="caution">
    <text evidence="2">The sequence shown here is derived from an EMBL/GenBank/DDBJ whole genome shotgun (WGS) entry which is preliminary data.</text>
</comment>
<feature type="region of interest" description="Disordered" evidence="1">
    <location>
        <begin position="1"/>
        <end position="25"/>
    </location>
</feature>
<name>A0AAE2BRE8_9LAMI</name>
<evidence type="ECO:0000313" key="2">
    <source>
        <dbReference type="EMBL" id="KAK4394745.1"/>
    </source>
</evidence>
<dbReference type="Proteomes" id="UP001289374">
    <property type="component" value="Unassembled WGS sequence"/>
</dbReference>
<organism evidence="2 3">
    <name type="scientific">Sesamum angolense</name>
    <dbReference type="NCBI Taxonomy" id="2727404"/>
    <lineage>
        <taxon>Eukaryota</taxon>
        <taxon>Viridiplantae</taxon>
        <taxon>Streptophyta</taxon>
        <taxon>Embryophyta</taxon>
        <taxon>Tracheophyta</taxon>
        <taxon>Spermatophyta</taxon>
        <taxon>Magnoliopsida</taxon>
        <taxon>eudicotyledons</taxon>
        <taxon>Gunneridae</taxon>
        <taxon>Pentapetalae</taxon>
        <taxon>asterids</taxon>
        <taxon>lamiids</taxon>
        <taxon>Lamiales</taxon>
        <taxon>Pedaliaceae</taxon>
        <taxon>Sesamum</taxon>
    </lineage>
</organism>
<protein>
    <submittedName>
        <fullName evidence="2">Uncharacterized protein</fullName>
    </submittedName>
</protein>
<dbReference type="EMBL" id="JACGWL010000009">
    <property type="protein sequence ID" value="KAK4394745.1"/>
    <property type="molecule type" value="Genomic_DNA"/>
</dbReference>
<keyword evidence="3" id="KW-1185">Reference proteome</keyword>
<evidence type="ECO:0000313" key="3">
    <source>
        <dbReference type="Proteomes" id="UP001289374"/>
    </source>
</evidence>
<accession>A0AAE2BRE8</accession>
<evidence type="ECO:0000256" key="1">
    <source>
        <dbReference type="SAM" id="MobiDB-lite"/>
    </source>
</evidence>
<proteinExistence type="predicted"/>
<reference evidence="2" key="1">
    <citation type="submission" date="2020-06" db="EMBL/GenBank/DDBJ databases">
        <authorList>
            <person name="Li T."/>
            <person name="Hu X."/>
            <person name="Zhang T."/>
            <person name="Song X."/>
            <person name="Zhang H."/>
            <person name="Dai N."/>
            <person name="Sheng W."/>
            <person name="Hou X."/>
            <person name="Wei L."/>
        </authorList>
    </citation>
    <scope>NUCLEOTIDE SEQUENCE</scope>
    <source>
        <strain evidence="2">K16</strain>
        <tissue evidence="2">Leaf</tissue>
    </source>
</reference>
<feature type="compositionally biased region" description="Low complexity" evidence="1">
    <location>
        <begin position="12"/>
        <end position="21"/>
    </location>
</feature>
<sequence length="92" mass="10437">MSKYLINEAKESSSNSNNNNNVIDNAGTFSWDAGSKLDSMFQFQFSGIQIEERKPSPWQELHNQSSGDYSNYPLTALFQEMSGTNLDVFQQM</sequence>